<dbReference type="EMBL" id="CP071444">
    <property type="protein sequence ID" value="QSX07792.1"/>
    <property type="molecule type" value="Genomic_DNA"/>
</dbReference>
<dbReference type="RefSeq" id="WP_207299134.1">
    <property type="nucleotide sequence ID" value="NZ_CP071444.1"/>
</dbReference>
<proteinExistence type="predicted"/>
<reference evidence="1" key="1">
    <citation type="submission" date="2021-03" db="EMBL/GenBank/DDBJ databases">
        <title>Alkalibacter marinus sp. nov., isolated from tidal flat sediment.</title>
        <authorList>
            <person name="Namirimu T."/>
            <person name="Yang J.-A."/>
            <person name="Yang S.-H."/>
            <person name="Kim Y.-J."/>
            <person name="Kwon K.K."/>
        </authorList>
    </citation>
    <scope>NUCLEOTIDE SEQUENCE</scope>
    <source>
        <strain evidence="1">ES005</strain>
    </source>
</reference>
<gene>
    <name evidence="1" type="ORF">J0B03_08165</name>
</gene>
<organism evidence="1 2">
    <name type="scientific">Alkalibacter rhizosphaerae</name>
    <dbReference type="NCBI Taxonomy" id="2815577"/>
    <lineage>
        <taxon>Bacteria</taxon>
        <taxon>Bacillati</taxon>
        <taxon>Bacillota</taxon>
        <taxon>Clostridia</taxon>
        <taxon>Eubacteriales</taxon>
        <taxon>Eubacteriaceae</taxon>
        <taxon>Alkalibacter</taxon>
    </lineage>
</organism>
<evidence type="ECO:0000313" key="1">
    <source>
        <dbReference type="EMBL" id="QSX07792.1"/>
    </source>
</evidence>
<evidence type="ECO:0000313" key="2">
    <source>
        <dbReference type="Proteomes" id="UP000663499"/>
    </source>
</evidence>
<protein>
    <submittedName>
        <fullName evidence="1">Uncharacterized protein</fullName>
    </submittedName>
</protein>
<accession>A0A975AGV8</accession>
<name>A0A975AGV8_9FIRM</name>
<dbReference type="Proteomes" id="UP000663499">
    <property type="component" value="Chromosome"/>
</dbReference>
<sequence length="56" mass="6201">MKEFHINNRKKLLESIGDGSMILSFSGKAPIVPGTPTIPSMWTRTFTTSPAWPDPI</sequence>
<dbReference type="KEGG" id="alka:J0B03_08165"/>
<keyword evidence="2" id="KW-1185">Reference proteome</keyword>
<dbReference type="AlphaFoldDB" id="A0A975AGV8"/>